<comment type="caution">
    <text evidence="2">The sequence shown here is derived from an EMBL/GenBank/DDBJ whole genome shotgun (WGS) entry which is preliminary data.</text>
</comment>
<protein>
    <submittedName>
        <fullName evidence="2">Uncharacterized protein</fullName>
    </submittedName>
</protein>
<keyword evidence="3" id="KW-1185">Reference proteome</keyword>
<dbReference type="Proteomes" id="UP001177670">
    <property type="component" value="Unassembled WGS sequence"/>
</dbReference>
<dbReference type="EMBL" id="JAHYIQ010000001">
    <property type="protein sequence ID" value="KAK1137737.1"/>
    <property type="molecule type" value="Genomic_DNA"/>
</dbReference>
<sequence>MLLSFLLSFCMEIFSERCGITNEYILHKVPGDINSAQVALTADLINSTHLIPNILYRTCYFNKLFFHRRITEKPTNISNMRQRSEISNNLIDNFGDFACTYI</sequence>
<evidence type="ECO:0000256" key="1">
    <source>
        <dbReference type="SAM" id="SignalP"/>
    </source>
</evidence>
<dbReference type="AlphaFoldDB" id="A0AA40GHC9"/>
<keyword evidence="1" id="KW-0732">Signal</keyword>
<proteinExistence type="predicted"/>
<evidence type="ECO:0000313" key="3">
    <source>
        <dbReference type="Proteomes" id="UP001177670"/>
    </source>
</evidence>
<accession>A0AA40GHC9</accession>
<evidence type="ECO:0000313" key="2">
    <source>
        <dbReference type="EMBL" id="KAK1137737.1"/>
    </source>
</evidence>
<name>A0AA40GHC9_9HYME</name>
<feature type="chain" id="PRO_5041255189" evidence="1">
    <location>
        <begin position="16"/>
        <end position="102"/>
    </location>
</feature>
<feature type="signal peptide" evidence="1">
    <location>
        <begin position="1"/>
        <end position="15"/>
    </location>
</feature>
<reference evidence="2" key="1">
    <citation type="submission" date="2021-10" db="EMBL/GenBank/DDBJ databases">
        <title>Melipona bicolor Genome sequencing and assembly.</title>
        <authorList>
            <person name="Araujo N.S."/>
            <person name="Arias M.C."/>
        </authorList>
    </citation>
    <scope>NUCLEOTIDE SEQUENCE</scope>
    <source>
        <strain evidence="2">USP_2M_L1-L4_2017</strain>
        <tissue evidence="2">Whole body</tissue>
    </source>
</reference>
<gene>
    <name evidence="2" type="ORF">K0M31_002231</name>
</gene>
<organism evidence="2 3">
    <name type="scientific">Melipona bicolor</name>
    <dbReference type="NCBI Taxonomy" id="60889"/>
    <lineage>
        <taxon>Eukaryota</taxon>
        <taxon>Metazoa</taxon>
        <taxon>Ecdysozoa</taxon>
        <taxon>Arthropoda</taxon>
        <taxon>Hexapoda</taxon>
        <taxon>Insecta</taxon>
        <taxon>Pterygota</taxon>
        <taxon>Neoptera</taxon>
        <taxon>Endopterygota</taxon>
        <taxon>Hymenoptera</taxon>
        <taxon>Apocrita</taxon>
        <taxon>Aculeata</taxon>
        <taxon>Apoidea</taxon>
        <taxon>Anthophila</taxon>
        <taxon>Apidae</taxon>
        <taxon>Melipona</taxon>
    </lineage>
</organism>